<proteinExistence type="predicted"/>
<name>A0A1E1KCL8_9HELO</name>
<evidence type="ECO:0000313" key="2">
    <source>
        <dbReference type="Proteomes" id="UP000178129"/>
    </source>
</evidence>
<keyword evidence="2" id="KW-1185">Reference proteome</keyword>
<evidence type="ECO:0000313" key="1">
    <source>
        <dbReference type="EMBL" id="CZS95806.1"/>
    </source>
</evidence>
<dbReference type="InParanoid" id="A0A1E1KCL8"/>
<comment type="caution">
    <text evidence="1">The sequence shown here is derived from an EMBL/GenBank/DDBJ whole genome shotgun (WGS) entry which is preliminary data.</text>
</comment>
<organism evidence="1 2">
    <name type="scientific">Rhynchosporium graminicola</name>
    <dbReference type="NCBI Taxonomy" id="2792576"/>
    <lineage>
        <taxon>Eukaryota</taxon>
        <taxon>Fungi</taxon>
        <taxon>Dikarya</taxon>
        <taxon>Ascomycota</taxon>
        <taxon>Pezizomycotina</taxon>
        <taxon>Leotiomycetes</taxon>
        <taxon>Helotiales</taxon>
        <taxon>Ploettnerulaceae</taxon>
        <taxon>Rhynchosporium</taxon>
    </lineage>
</organism>
<reference evidence="2" key="1">
    <citation type="submission" date="2016-03" db="EMBL/GenBank/DDBJ databases">
        <authorList>
            <person name="Ploux O."/>
        </authorList>
    </citation>
    <scope>NUCLEOTIDE SEQUENCE [LARGE SCALE GENOMIC DNA]</scope>
    <source>
        <strain evidence="2">UK7</strain>
    </source>
</reference>
<protein>
    <submittedName>
        <fullName evidence="1">Uncharacterized protein</fullName>
    </submittedName>
</protein>
<sequence length="40" mass="4641">MILRWRGLLYLTIHSIEDWPITTVPLYGAHLQKHSSCCTS</sequence>
<dbReference type="AlphaFoldDB" id="A0A1E1KCL8"/>
<accession>A0A1E1KCL8</accession>
<dbReference type="Proteomes" id="UP000178129">
    <property type="component" value="Unassembled WGS sequence"/>
</dbReference>
<dbReference type="EMBL" id="FJUW01000011">
    <property type="protein sequence ID" value="CZS95806.1"/>
    <property type="molecule type" value="Genomic_DNA"/>
</dbReference>
<gene>
    <name evidence="1" type="ORF">RCO7_14392</name>
</gene>